<evidence type="ECO:0000313" key="10">
    <source>
        <dbReference type="Proteomes" id="UP000232323"/>
    </source>
</evidence>
<dbReference type="InterPro" id="IPR036187">
    <property type="entry name" value="DNA_mismatch_repair_MutS_sf"/>
</dbReference>
<dbReference type="InterPro" id="IPR045076">
    <property type="entry name" value="MutS"/>
</dbReference>
<dbReference type="SMART" id="SM00533">
    <property type="entry name" value="MUTSd"/>
    <property type="match status" value="1"/>
</dbReference>
<reference evidence="9 10" key="1">
    <citation type="submission" date="2017-08" db="EMBL/GenBank/DDBJ databases">
        <title>Acidophilic green algal genome provides insights into adaptation to an acidic environment.</title>
        <authorList>
            <person name="Hirooka S."/>
            <person name="Hirose Y."/>
            <person name="Kanesaki Y."/>
            <person name="Higuchi S."/>
            <person name="Fujiwara T."/>
            <person name="Onuma R."/>
            <person name="Era A."/>
            <person name="Ohbayashi R."/>
            <person name="Uzuka A."/>
            <person name="Nozaki H."/>
            <person name="Yoshikawa H."/>
            <person name="Miyagishima S.Y."/>
        </authorList>
    </citation>
    <scope>NUCLEOTIDE SEQUENCE [LARGE SCALE GENOMIC DNA]</scope>
    <source>
        <strain evidence="9 10">NIES-2499</strain>
    </source>
</reference>
<evidence type="ECO:0000313" key="9">
    <source>
        <dbReference type="EMBL" id="GAX80290.1"/>
    </source>
</evidence>
<evidence type="ECO:0008006" key="11">
    <source>
        <dbReference type="Google" id="ProtNLM"/>
    </source>
</evidence>
<dbReference type="GO" id="GO:0030983">
    <property type="term" value="F:mismatched DNA binding"/>
    <property type="evidence" value="ECO:0007669"/>
    <property type="project" value="InterPro"/>
</dbReference>
<dbReference type="SUPFAM" id="SSF52540">
    <property type="entry name" value="P-loop containing nucleoside triphosphate hydrolases"/>
    <property type="match status" value="1"/>
</dbReference>
<keyword evidence="4" id="KW-0238">DNA-binding</keyword>
<dbReference type="PANTHER" id="PTHR11361:SF34">
    <property type="entry name" value="DNA MISMATCH REPAIR PROTEIN MSH1, MITOCHONDRIAL"/>
    <property type="match status" value="1"/>
</dbReference>
<organism evidence="9 10">
    <name type="scientific">Chlamydomonas eustigma</name>
    <dbReference type="NCBI Taxonomy" id="1157962"/>
    <lineage>
        <taxon>Eukaryota</taxon>
        <taxon>Viridiplantae</taxon>
        <taxon>Chlorophyta</taxon>
        <taxon>core chlorophytes</taxon>
        <taxon>Chlorophyceae</taxon>
        <taxon>CS clade</taxon>
        <taxon>Chlamydomonadales</taxon>
        <taxon>Chlamydomonadaceae</taxon>
        <taxon>Chlamydomonas</taxon>
    </lineage>
</organism>
<dbReference type="Gene3D" id="3.40.50.300">
    <property type="entry name" value="P-loop containing nucleotide triphosphate hydrolases"/>
    <property type="match status" value="1"/>
</dbReference>
<evidence type="ECO:0000256" key="4">
    <source>
        <dbReference type="ARBA" id="ARBA00023125"/>
    </source>
</evidence>
<dbReference type="AlphaFoldDB" id="A0A250XC03"/>
<evidence type="ECO:0000256" key="2">
    <source>
        <dbReference type="ARBA" id="ARBA00022741"/>
    </source>
</evidence>
<dbReference type="OrthoDB" id="276261at2759"/>
<feature type="domain" description="DNA mismatch repair protein MutS core" evidence="7">
    <location>
        <begin position="243"/>
        <end position="590"/>
    </location>
</feature>
<keyword evidence="2" id="KW-0547">Nucleotide-binding</keyword>
<dbReference type="PANTHER" id="PTHR11361">
    <property type="entry name" value="DNA MISMATCH REPAIR PROTEIN MUTS FAMILY MEMBER"/>
    <property type="match status" value="1"/>
</dbReference>
<evidence type="ECO:0000256" key="3">
    <source>
        <dbReference type="ARBA" id="ARBA00022840"/>
    </source>
</evidence>
<keyword evidence="5" id="KW-0234">DNA repair</keyword>
<proteinExistence type="inferred from homology"/>
<evidence type="ECO:0000259" key="8">
    <source>
        <dbReference type="SMART" id="SM00534"/>
    </source>
</evidence>
<dbReference type="Pfam" id="PF05192">
    <property type="entry name" value="MutS_III"/>
    <property type="match status" value="1"/>
</dbReference>
<dbReference type="GO" id="GO:0006298">
    <property type="term" value="P:mismatch repair"/>
    <property type="evidence" value="ECO:0007669"/>
    <property type="project" value="InterPro"/>
</dbReference>
<dbReference type="InterPro" id="IPR027417">
    <property type="entry name" value="P-loop_NTPase"/>
</dbReference>
<dbReference type="Pfam" id="PF00488">
    <property type="entry name" value="MutS_V"/>
    <property type="match status" value="1"/>
</dbReference>
<protein>
    <recommendedName>
        <fullName evidence="11">DNA mismatch repair proteins mutS family domain-containing protein</fullName>
    </recommendedName>
</protein>
<dbReference type="Gene3D" id="1.10.1420.10">
    <property type="match status" value="2"/>
</dbReference>
<dbReference type="GO" id="GO:0005524">
    <property type="term" value="F:ATP binding"/>
    <property type="evidence" value="ECO:0007669"/>
    <property type="project" value="UniProtKB-KW"/>
</dbReference>
<comment type="similarity">
    <text evidence="1">Belongs to the DNA mismatch repair MutS family.</text>
</comment>
<sequence length="1162" mass="125171">MLEVDREYDTSRQALNSTYCYASLIENVKREVGLAVFDPNKLEVRLVQFIEQGRGYSSTRLLLNSNDAAEVILVDSADNHFAFSASGVASSVPQGMPIHRLPRRCFDDTGGLKALLSCATDESEALLSHCQVHASHYLALGAAGALLQHLGSMEGGCKVLASKSVRVVLAGTTRHMQLDAGTVASLELVSPSGIAYVRSNHVGGCGGGGPLWMNYHQPAPASRSGHFTQTGPGASSTGRRTLQKNDCLLHMLDFTRTTCGSRLMRASLLQPLTDIPTLEMRYDCLEELLADQEMAADLSQALTKLPKDLDRMCCSLVLRQPKSNRTDPGQRIASAVSAVILLRNVLNMLPAFSQILHQAQSPLLKAVKATCEISGFSSMCKRIEEVLDSDAHVSKSPFMNRIQQCFAVHPGADPLLALARESFCRTTEHIHELCDHYTQRFVSNLNVKVSYSTKRGFYLIVSRSNNTDLAAGSSRTECSLPSCFTVLERRGGKGVSWCTTNELSALNMRLKDAERSCLALAEQVLDSLIGELSQHMSLLLRLVDNMALTDVMVAFSEASCSAPLPYCRPKLTRDGKVAILQGRHPVLERDYNAGGCNNKPQVAKLNTGRFSSDGFLGSDDPPGVVVYQANDTFLSQHCSFHIITGPTMSGKSTYLKQVAVLIILAQSGCFVPAQQMSLCPIHHIFSRMGTEDSIETKSSSFMVEMQEMTHILQQATPGCLVLIDELGRATSTRDGISLSWAIAEYLVDKGCATLMATHYQQLTELSRVYPCSVRHFKMQVNVRKDSMLDFLRKLEPTINSGRLQQIPGSVGSGCSADISQGGGGCSGKADDDSDDHGNINPSAHHRTITTRAGVNAPIVSHCPRSEDGGDTVLDDGLLESIGGLPVVAERRVIVPLLPQHPSSRQTMMTLLPLPIQHHHDEASSALQHYGITAACSLGLPSSLTDKAMRIASHLEERERSGLPLVPCESQLLVQQNKQHNVLENGESRESPSAAAAAEEGKCSDADKGRLCRSLAATSASVMAGSQISSKEQGVLRPCAAELLSSLSMTQISSWSAVRSVAGRLRALQQTTGCCISEGGAATAGLSSGRVVATEDDNSSGLLCPNDNSTSYYQHNCAVLHSDDLVPAQPQPCLRSYLLELQSDAAAALVLPVSSKTPITPTT</sequence>
<dbReference type="InterPro" id="IPR000432">
    <property type="entry name" value="DNA_mismatch_repair_MutS_C"/>
</dbReference>
<name>A0A250XC03_9CHLO</name>
<dbReference type="InterPro" id="IPR007696">
    <property type="entry name" value="DNA_mismatch_repair_MutS_core"/>
</dbReference>
<dbReference type="SUPFAM" id="SSF48334">
    <property type="entry name" value="DNA repair protein MutS, domain III"/>
    <property type="match status" value="1"/>
</dbReference>
<dbReference type="STRING" id="1157962.A0A250XC03"/>
<dbReference type="Pfam" id="PF05190">
    <property type="entry name" value="MutS_IV"/>
    <property type="match status" value="1"/>
</dbReference>
<dbReference type="SMART" id="SM00534">
    <property type="entry name" value="MUTSac"/>
    <property type="match status" value="1"/>
</dbReference>
<dbReference type="InterPro" id="IPR007861">
    <property type="entry name" value="DNA_mismatch_repair_MutS_clamp"/>
</dbReference>
<dbReference type="EMBL" id="BEGY01000050">
    <property type="protein sequence ID" value="GAX80290.1"/>
    <property type="molecule type" value="Genomic_DNA"/>
</dbReference>
<accession>A0A250XC03</accession>
<feature type="region of interest" description="Disordered" evidence="6">
    <location>
        <begin position="821"/>
        <end position="843"/>
    </location>
</feature>
<keyword evidence="3" id="KW-0067">ATP-binding</keyword>
<dbReference type="GO" id="GO:0005634">
    <property type="term" value="C:nucleus"/>
    <property type="evidence" value="ECO:0007669"/>
    <property type="project" value="TreeGrafter"/>
</dbReference>
<feature type="domain" description="DNA mismatch repair proteins mutS family" evidence="8">
    <location>
        <begin position="638"/>
        <end position="818"/>
    </location>
</feature>
<evidence type="ECO:0000256" key="1">
    <source>
        <dbReference type="ARBA" id="ARBA00006271"/>
    </source>
</evidence>
<dbReference type="InterPro" id="IPR036678">
    <property type="entry name" value="MutS_con_dom_sf"/>
</dbReference>
<evidence type="ECO:0000256" key="6">
    <source>
        <dbReference type="SAM" id="MobiDB-lite"/>
    </source>
</evidence>
<gene>
    <name evidence="9" type="ORF">CEUSTIGMA_g7728.t1</name>
</gene>
<keyword evidence="10" id="KW-1185">Reference proteome</keyword>
<keyword evidence="5" id="KW-0227">DNA damage</keyword>
<comment type="caution">
    <text evidence="9">The sequence shown here is derived from an EMBL/GenBank/DDBJ whole genome shotgun (WGS) entry which is preliminary data.</text>
</comment>
<dbReference type="Gene3D" id="3.30.420.110">
    <property type="entry name" value="MutS, connector domain"/>
    <property type="match status" value="1"/>
</dbReference>
<dbReference type="Proteomes" id="UP000232323">
    <property type="component" value="Unassembled WGS sequence"/>
</dbReference>
<evidence type="ECO:0000256" key="5">
    <source>
        <dbReference type="ARBA" id="ARBA00023204"/>
    </source>
</evidence>
<evidence type="ECO:0000259" key="7">
    <source>
        <dbReference type="SMART" id="SM00533"/>
    </source>
</evidence>
<dbReference type="GO" id="GO:0140664">
    <property type="term" value="F:ATP-dependent DNA damage sensor activity"/>
    <property type="evidence" value="ECO:0007669"/>
    <property type="project" value="InterPro"/>
</dbReference>